<reference evidence="2 3" key="1">
    <citation type="submission" date="2021-06" db="EMBL/GenBank/DDBJ databases">
        <title>Caerostris extrusa draft genome.</title>
        <authorList>
            <person name="Kono N."/>
            <person name="Arakawa K."/>
        </authorList>
    </citation>
    <scope>NUCLEOTIDE SEQUENCE [LARGE SCALE GENOMIC DNA]</scope>
</reference>
<name>A0AAV4R4D8_CAEEX</name>
<proteinExistence type="predicted"/>
<accession>A0AAV4R4D8</accession>
<evidence type="ECO:0000313" key="3">
    <source>
        <dbReference type="Proteomes" id="UP001054945"/>
    </source>
</evidence>
<dbReference type="AlphaFoldDB" id="A0AAV4R4D8"/>
<comment type="caution">
    <text evidence="2">The sequence shown here is derived from an EMBL/GenBank/DDBJ whole genome shotgun (WGS) entry which is preliminary data.</text>
</comment>
<evidence type="ECO:0000313" key="2">
    <source>
        <dbReference type="EMBL" id="GIY16297.1"/>
    </source>
</evidence>
<evidence type="ECO:0000256" key="1">
    <source>
        <dbReference type="SAM" id="MobiDB-lite"/>
    </source>
</evidence>
<organism evidence="2 3">
    <name type="scientific">Caerostris extrusa</name>
    <name type="common">Bark spider</name>
    <name type="synonym">Caerostris bankana</name>
    <dbReference type="NCBI Taxonomy" id="172846"/>
    <lineage>
        <taxon>Eukaryota</taxon>
        <taxon>Metazoa</taxon>
        <taxon>Ecdysozoa</taxon>
        <taxon>Arthropoda</taxon>
        <taxon>Chelicerata</taxon>
        <taxon>Arachnida</taxon>
        <taxon>Araneae</taxon>
        <taxon>Araneomorphae</taxon>
        <taxon>Entelegynae</taxon>
        <taxon>Araneoidea</taxon>
        <taxon>Araneidae</taxon>
        <taxon>Caerostris</taxon>
    </lineage>
</organism>
<keyword evidence="3" id="KW-1185">Reference proteome</keyword>
<dbReference type="Proteomes" id="UP001054945">
    <property type="component" value="Unassembled WGS sequence"/>
</dbReference>
<dbReference type="EMBL" id="BPLR01007357">
    <property type="protein sequence ID" value="GIY16297.1"/>
    <property type="molecule type" value="Genomic_DNA"/>
</dbReference>
<sequence>MFLAGSTTPRVIASPPFILLEYDKIPSFLLTSHYQVFDKIKITSRQPIENSRMGSAVSKRSTAARPGLHKARGSTADGIDRSLPTEGGKAGESRSVQ</sequence>
<feature type="compositionally biased region" description="Polar residues" evidence="1">
    <location>
        <begin position="47"/>
        <end position="61"/>
    </location>
</feature>
<feature type="region of interest" description="Disordered" evidence="1">
    <location>
        <begin position="47"/>
        <end position="97"/>
    </location>
</feature>
<gene>
    <name evidence="2" type="ORF">CEXT_608481</name>
</gene>
<protein>
    <submittedName>
        <fullName evidence="2">Uncharacterized protein</fullName>
    </submittedName>
</protein>